<feature type="compositionally biased region" description="Acidic residues" evidence="1">
    <location>
        <begin position="372"/>
        <end position="386"/>
    </location>
</feature>
<evidence type="ECO:0000256" key="1">
    <source>
        <dbReference type="SAM" id="MobiDB-lite"/>
    </source>
</evidence>
<gene>
    <name evidence="2" type="ORF">Taro_013304</name>
</gene>
<feature type="compositionally biased region" description="Low complexity" evidence="1">
    <location>
        <begin position="538"/>
        <end position="554"/>
    </location>
</feature>
<dbReference type="Proteomes" id="UP000652761">
    <property type="component" value="Unassembled WGS sequence"/>
</dbReference>
<name>A0A843UFK1_COLES</name>
<proteinExistence type="predicted"/>
<feature type="compositionally biased region" description="Polar residues" evidence="1">
    <location>
        <begin position="36"/>
        <end position="49"/>
    </location>
</feature>
<feature type="region of interest" description="Disordered" evidence="1">
    <location>
        <begin position="127"/>
        <end position="172"/>
    </location>
</feature>
<feature type="compositionally biased region" description="Basic and acidic residues" evidence="1">
    <location>
        <begin position="637"/>
        <end position="649"/>
    </location>
</feature>
<feature type="compositionally biased region" description="Basic and acidic residues" evidence="1">
    <location>
        <begin position="148"/>
        <end position="171"/>
    </location>
</feature>
<feature type="compositionally biased region" description="Pro residues" evidence="1">
    <location>
        <begin position="582"/>
        <end position="592"/>
    </location>
</feature>
<evidence type="ECO:0000313" key="2">
    <source>
        <dbReference type="EMBL" id="MQL80856.1"/>
    </source>
</evidence>
<dbReference type="PANTHER" id="PTHR33448">
    <property type="entry name" value="CHLOROPLAST PROTEIN HCF243-RELATED"/>
    <property type="match status" value="1"/>
</dbReference>
<organism evidence="2 3">
    <name type="scientific">Colocasia esculenta</name>
    <name type="common">Wild taro</name>
    <name type="synonym">Arum esculentum</name>
    <dbReference type="NCBI Taxonomy" id="4460"/>
    <lineage>
        <taxon>Eukaryota</taxon>
        <taxon>Viridiplantae</taxon>
        <taxon>Streptophyta</taxon>
        <taxon>Embryophyta</taxon>
        <taxon>Tracheophyta</taxon>
        <taxon>Spermatophyta</taxon>
        <taxon>Magnoliopsida</taxon>
        <taxon>Liliopsida</taxon>
        <taxon>Araceae</taxon>
        <taxon>Aroideae</taxon>
        <taxon>Colocasieae</taxon>
        <taxon>Colocasia</taxon>
    </lineage>
</organism>
<keyword evidence="3" id="KW-1185">Reference proteome</keyword>
<dbReference type="OrthoDB" id="1934890at2759"/>
<feature type="compositionally biased region" description="Basic and acidic residues" evidence="1">
    <location>
        <begin position="387"/>
        <end position="422"/>
    </location>
</feature>
<feature type="region of interest" description="Disordered" evidence="1">
    <location>
        <begin position="442"/>
        <end position="500"/>
    </location>
</feature>
<feature type="region of interest" description="Disordered" evidence="1">
    <location>
        <begin position="370"/>
        <end position="422"/>
    </location>
</feature>
<feature type="compositionally biased region" description="Low complexity" evidence="1">
    <location>
        <begin position="61"/>
        <end position="81"/>
    </location>
</feature>
<feature type="region of interest" description="Disordered" evidence="1">
    <location>
        <begin position="36"/>
        <end position="105"/>
    </location>
</feature>
<feature type="region of interest" description="Disordered" evidence="1">
    <location>
        <begin position="1"/>
        <end position="24"/>
    </location>
</feature>
<dbReference type="PANTHER" id="PTHR33448:SF4">
    <property type="entry name" value="CHLOROPLAST PROTEIN HCF243"/>
    <property type="match status" value="1"/>
</dbReference>
<feature type="compositionally biased region" description="Basic and acidic residues" evidence="1">
    <location>
        <begin position="486"/>
        <end position="498"/>
    </location>
</feature>
<feature type="compositionally biased region" description="Pro residues" evidence="1">
    <location>
        <begin position="600"/>
        <end position="610"/>
    </location>
</feature>
<accession>A0A843UFK1</accession>
<dbReference type="AlphaFoldDB" id="A0A843UFK1"/>
<sequence length="669" mass="70830">MDGGERAVAPAAQPHRFGSGGGVGGSEFFICFTSRPSSTSMRIPSSKSLPSPGRADKYRDPAVAAPSLSASLSRRLKSSGSVKGGQSPATIPAGGGSRRKSCAFEAAEPSSPKVTCIGQVKVKTARMKKKKTLRSASQRAGRGGGEATFRRLEERGGEGEARDGGEDRDCLPNRNQRWVHLPLGSICDALRAFGSEFSCFLPCGGGGRSHCASSTGAEREKGERTGGVAEGNGVAEKRARDGGMGSCGAALARWLMAVQESEGVKRGEMVELVVEEVDGRGMAREVRGMEVPVDAEKGGLVVKEEREGRLGGAAPLAAAACAPATAEDDGETVCVPPPNALLLMRCRSDPVRMAALATRFWGSPAAARVQVEVDEEDHEGEEEEEVADHKKEESYRHDVLKKDGEEPEKDAGQEGRRRWSFSSERRPVLVDTTAEAAAVVMDKKRKKKKKKEGEEEPGAAREDDLVVEVRSFERPIAAAAAPAAAEEARRRGEKRDELPDCLLLMMYEPKLSMEVSRETWVCTSDFLRFRPHHHRHQPQQQPRPAMDAGAAQGEDAGDGGGAAENKAEVTAASDAVSLPHPSQSPPPPPTAPAPAAASPTPAPAPAPPPEAAKTPEKKPASAAASSPLGAPFGLTRCKSEPMRSTAKMEPDACFWKSRHRPIGAAGIGF</sequence>
<comment type="caution">
    <text evidence="2">The sequence shown here is derived from an EMBL/GenBank/DDBJ whole genome shotgun (WGS) entry which is preliminary data.</text>
</comment>
<protein>
    <submittedName>
        <fullName evidence="2">Uncharacterized protein</fullName>
    </submittedName>
</protein>
<feature type="compositionally biased region" description="Low complexity" evidence="1">
    <location>
        <begin position="474"/>
        <end position="485"/>
    </location>
</feature>
<feature type="region of interest" description="Disordered" evidence="1">
    <location>
        <begin position="532"/>
        <end position="649"/>
    </location>
</feature>
<dbReference type="EMBL" id="NMUH01000529">
    <property type="protein sequence ID" value="MQL80856.1"/>
    <property type="molecule type" value="Genomic_DNA"/>
</dbReference>
<evidence type="ECO:0000313" key="3">
    <source>
        <dbReference type="Proteomes" id="UP000652761"/>
    </source>
</evidence>
<reference evidence="2" key="1">
    <citation type="submission" date="2017-07" db="EMBL/GenBank/DDBJ databases">
        <title>Taro Niue Genome Assembly and Annotation.</title>
        <authorList>
            <person name="Atibalentja N."/>
            <person name="Keating K."/>
            <person name="Fields C.J."/>
        </authorList>
    </citation>
    <scope>NUCLEOTIDE SEQUENCE</scope>
    <source>
        <strain evidence="2">Niue_2</strain>
        <tissue evidence="2">Leaf</tissue>
    </source>
</reference>